<dbReference type="InterPro" id="IPR047928">
    <property type="entry name" value="Perm_prefix_1"/>
</dbReference>
<feature type="coiled-coil region" evidence="1">
    <location>
        <begin position="22"/>
        <end position="49"/>
    </location>
</feature>
<keyword evidence="2" id="KW-0812">Transmembrane</keyword>
<keyword evidence="2" id="KW-0472">Membrane</keyword>
<reference evidence="4" key="1">
    <citation type="submission" date="2016-10" db="EMBL/GenBank/DDBJ databases">
        <authorList>
            <person name="Varghese N."/>
            <person name="Submissions S."/>
        </authorList>
    </citation>
    <scope>NUCLEOTIDE SEQUENCE [LARGE SCALE GENOMIC DNA]</scope>
    <source>
        <strain evidence="4">ATCC 700379</strain>
    </source>
</reference>
<keyword evidence="1" id="KW-0175">Coiled coil</keyword>
<evidence type="ECO:0000313" key="3">
    <source>
        <dbReference type="EMBL" id="SFF96037.1"/>
    </source>
</evidence>
<dbReference type="Proteomes" id="UP000198752">
    <property type="component" value="Unassembled WGS sequence"/>
</dbReference>
<feature type="transmembrane region" description="Helical" evidence="2">
    <location>
        <begin position="87"/>
        <end position="106"/>
    </location>
</feature>
<accession>A0A1I2N2T1</accession>
<proteinExistence type="predicted"/>
<dbReference type="RefSeq" id="WP_093669077.1">
    <property type="nucleotide sequence ID" value="NZ_FOOY01000003.1"/>
</dbReference>
<sequence>MKRLTAYINKLFEELPRGDQTEKVKEEIIRDLEEKVADLVEEGKSEEDAINKVIVEFGDIDEIKQEMDLPDFPNNHKPELARLNLGYSLWGSGLIIALVLFINYYYTPHIIWFIYPAFAVAWWPLSMFYHLHRKKLEGKG</sequence>
<dbReference type="AlphaFoldDB" id="A0A1I2N2T1"/>
<evidence type="ECO:0000256" key="2">
    <source>
        <dbReference type="SAM" id="Phobius"/>
    </source>
</evidence>
<evidence type="ECO:0000313" key="4">
    <source>
        <dbReference type="Proteomes" id="UP000198752"/>
    </source>
</evidence>
<evidence type="ECO:0000256" key="1">
    <source>
        <dbReference type="SAM" id="Coils"/>
    </source>
</evidence>
<feature type="transmembrane region" description="Helical" evidence="2">
    <location>
        <begin position="112"/>
        <end position="131"/>
    </location>
</feature>
<evidence type="ECO:0008006" key="5">
    <source>
        <dbReference type="Google" id="ProtNLM"/>
    </source>
</evidence>
<protein>
    <recommendedName>
        <fullName evidence="5">2TM domain-containing protein</fullName>
    </recommendedName>
</protein>
<dbReference type="EMBL" id="FOOY01000003">
    <property type="protein sequence ID" value="SFF96037.1"/>
    <property type="molecule type" value="Genomic_DNA"/>
</dbReference>
<name>A0A1I2N2T1_9BACL</name>
<dbReference type="NCBIfam" id="NF038403">
    <property type="entry name" value="perm_prefix_1"/>
    <property type="match status" value="1"/>
</dbReference>
<gene>
    <name evidence="3" type="ORF">SAMN02982927_00147</name>
</gene>
<dbReference type="Pfam" id="PF22564">
    <property type="entry name" value="HAAS"/>
    <property type="match status" value="1"/>
</dbReference>
<dbReference type="STRING" id="269670.SAMN02982927_00147"/>
<organism evidence="3 4">
    <name type="scientific">Sporolactobacillus nakayamae</name>
    <dbReference type="NCBI Taxonomy" id="269670"/>
    <lineage>
        <taxon>Bacteria</taxon>
        <taxon>Bacillati</taxon>
        <taxon>Bacillota</taxon>
        <taxon>Bacilli</taxon>
        <taxon>Bacillales</taxon>
        <taxon>Sporolactobacillaceae</taxon>
        <taxon>Sporolactobacillus</taxon>
    </lineage>
</organism>
<keyword evidence="2" id="KW-1133">Transmembrane helix</keyword>
<keyword evidence="4" id="KW-1185">Reference proteome</keyword>
<dbReference type="OrthoDB" id="9815852at2"/>